<reference evidence="3 4" key="1">
    <citation type="submission" date="2023-07" db="EMBL/GenBank/DDBJ databases">
        <title>Genomic Encyclopedia of Type Strains, Phase IV (KMG-IV): sequencing the most valuable type-strain genomes for metagenomic binning, comparative biology and taxonomic classification.</title>
        <authorList>
            <person name="Goeker M."/>
        </authorList>
    </citation>
    <scope>NUCLEOTIDE SEQUENCE [LARGE SCALE GENOMIC DNA]</scope>
    <source>
        <strain evidence="3 4">DSM 19619</strain>
    </source>
</reference>
<proteinExistence type="predicted"/>
<evidence type="ECO:0000313" key="4">
    <source>
        <dbReference type="Proteomes" id="UP001242480"/>
    </source>
</evidence>
<dbReference type="InterPro" id="IPR029046">
    <property type="entry name" value="LolA/LolB/LppX"/>
</dbReference>
<keyword evidence="3" id="KW-0449">Lipoprotein</keyword>
<keyword evidence="4" id="KW-1185">Reference proteome</keyword>
<dbReference type="SUPFAM" id="SSF89392">
    <property type="entry name" value="Prokaryotic lipoproteins and lipoprotein localization factors"/>
    <property type="match status" value="1"/>
</dbReference>
<keyword evidence="1 2" id="KW-0732">Signal</keyword>
<protein>
    <submittedName>
        <fullName evidence="3">Outer membrane lipoprotein-sorting protein</fullName>
    </submittedName>
</protein>
<accession>A0ABU0JK51</accession>
<dbReference type="PANTHER" id="PTHR35869:SF1">
    <property type="entry name" value="OUTER-MEMBRANE LIPOPROTEIN CARRIER PROTEIN"/>
    <property type="match status" value="1"/>
</dbReference>
<dbReference type="Pfam" id="PF03548">
    <property type="entry name" value="LolA"/>
    <property type="match status" value="1"/>
</dbReference>
<gene>
    <name evidence="3" type="ORF">QO011_007704</name>
</gene>
<dbReference type="CDD" id="cd16325">
    <property type="entry name" value="LolA"/>
    <property type="match status" value="1"/>
</dbReference>
<evidence type="ECO:0000256" key="2">
    <source>
        <dbReference type="SAM" id="SignalP"/>
    </source>
</evidence>
<dbReference type="Proteomes" id="UP001242480">
    <property type="component" value="Unassembled WGS sequence"/>
</dbReference>
<name>A0ABU0JK51_9HYPH</name>
<feature type="signal peptide" evidence="2">
    <location>
        <begin position="1"/>
        <end position="22"/>
    </location>
</feature>
<evidence type="ECO:0000313" key="3">
    <source>
        <dbReference type="EMBL" id="MDQ0474663.1"/>
    </source>
</evidence>
<dbReference type="InterPro" id="IPR004564">
    <property type="entry name" value="OM_lipoprot_carrier_LolA-like"/>
</dbReference>
<dbReference type="Gene3D" id="2.50.20.10">
    <property type="entry name" value="Lipoprotein localisation LolA/LolB/LppX"/>
    <property type="match status" value="1"/>
</dbReference>
<dbReference type="RefSeq" id="WP_307284661.1">
    <property type="nucleotide sequence ID" value="NZ_JAUSVX010000025.1"/>
</dbReference>
<comment type="caution">
    <text evidence="3">The sequence shown here is derived from an EMBL/GenBank/DDBJ whole genome shotgun (WGS) entry which is preliminary data.</text>
</comment>
<dbReference type="PANTHER" id="PTHR35869">
    <property type="entry name" value="OUTER-MEMBRANE LIPOPROTEIN CARRIER PROTEIN"/>
    <property type="match status" value="1"/>
</dbReference>
<dbReference type="EMBL" id="JAUSVX010000025">
    <property type="protein sequence ID" value="MDQ0474663.1"/>
    <property type="molecule type" value="Genomic_DNA"/>
</dbReference>
<feature type="chain" id="PRO_5047532697" evidence="2">
    <location>
        <begin position="23"/>
        <end position="255"/>
    </location>
</feature>
<sequence length="255" mass="27062">MPSVRTLAFVAGLTALAGSAFAGFAQAQTDAATPLPPSRPPAAAQEQVAGAAPAIKPPPAIGAVPIVALGPFDPGAITPAQAQAIRGVNAYLNSVRVMSGSFTQLAPDGTRSSGQFWVSKPGKLRFQYAPPSPLELIADGRSVAVRNRKDNTQDLYFISQTPLRFLLADSINLIQDASLIGLYGDKDSVTVTLEEKSSIGGSARLSLMFSAKDYALKQWTITDAQGYDTTVSIYDVDTKSQPNNKLFYINEQRTL</sequence>
<evidence type="ECO:0000256" key="1">
    <source>
        <dbReference type="ARBA" id="ARBA00022729"/>
    </source>
</evidence>
<organism evidence="3 4">
    <name type="scientific">Labrys wisconsinensis</name>
    <dbReference type="NCBI Taxonomy" id="425677"/>
    <lineage>
        <taxon>Bacteria</taxon>
        <taxon>Pseudomonadati</taxon>
        <taxon>Pseudomonadota</taxon>
        <taxon>Alphaproteobacteria</taxon>
        <taxon>Hyphomicrobiales</taxon>
        <taxon>Xanthobacteraceae</taxon>
        <taxon>Labrys</taxon>
    </lineage>
</organism>